<dbReference type="InterPro" id="IPR011990">
    <property type="entry name" value="TPR-like_helical_dom_sf"/>
</dbReference>
<organism evidence="1 2">
    <name type="scientific">Lichtheimia corymbifera JMRC:FSU:9682</name>
    <dbReference type="NCBI Taxonomy" id="1263082"/>
    <lineage>
        <taxon>Eukaryota</taxon>
        <taxon>Fungi</taxon>
        <taxon>Fungi incertae sedis</taxon>
        <taxon>Mucoromycota</taxon>
        <taxon>Mucoromycotina</taxon>
        <taxon>Mucoromycetes</taxon>
        <taxon>Mucorales</taxon>
        <taxon>Lichtheimiaceae</taxon>
        <taxon>Lichtheimia</taxon>
    </lineage>
</organism>
<gene>
    <name evidence="1" type="ORF">LCOR_11777.1</name>
</gene>
<name>A0A068SGQ3_9FUNG</name>
<dbReference type="InterPro" id="IPR032675">
    <property type="entry name" value="LRR_dom_sf"/>
</dbReference>
<dbReference type="AlphaFoldDB" id="A0A068SGQ3"/>
<proteinExistence type="predicted"/>
<keyword evidence="2" id="KW-1185">Reference proteome</keyword>
<protein>
    <recommendedName>
        <fullName evidence="3">F-box domain-containing protein</fullName>
    </recommendedName>
</protein>
<evidence type="ECO:0000313" key="1">
    <source>
        <dbReference type="EMBL" id="CDH61002.1"/>
    </source>
</evidence>
<dbReference type="EMBL" id="CBTN010000121">
    <property type="protein sequence ID" value="CDH61002.1"/>
    <property type="molecule type" value="Genomic_DNA"/>
</dbReference>
<accession>A0A068SGQ3</accession>
<dbReference type="Gene3D" id="3.80.10.10">
    <property type="entry name" value="Ribonuclease Inhibitor"/>
    <property type="match status" value="1"/>
</dbReference>
<dbReference type="SUPFAM" id="SSF48452">
    <property type="entry name" value="TPR-like"/>
    <property type="match status" value="1"/>
</dbReference>
<reference evidence="1" key="1">
    <citation type="submission" date="2013-08" db="EMBL/GenBank/DDBJ databases">
        <title>Gene expansion shapes genome architecture in the human pathogen Lichtheimia corymbifera: an evolutionary genomics analysis in the ancient terrestrial Mucorales (Mucoromycotina).</title>
        <authorList>
            <person name="Schwartze V.U."/>
            <person name="Winter S."/>
            <person name="Shelest E."/>
            <person name="Marcet-Houben M."/>
            <person name="Horn F."/>
            <person name="Wehner S."/>
            <person name="Hoffmann K."/>
            <person name="Riege K."/>
            <person name="Sammeth M."/>
            <person name="Nowrousian M."/>
            <person name="Valiante V."/>
            <person name="Linde J."/>
            <person name="Jacobsen I.D."/>
            <person name="Marz M."/>
            <person name="Brakhage A.A."/>
            <person name="Gabaldon T."/>
            <person name="Bocker S."/>
            <person name="Voigt K."/>
        </authorList>
    </citation>
    <scope>NUCLEOTIDE SEQUENCE [LARGE SCALE GENOMIC DNA]</scope>
    <source>
        <strain evidence="1">FSU 9682</strain>
    </source>
</reference>
<dbReference type="OrthoDB" id="2245317at2759"/>
<dbReference type="VEuPathDB" id="FungiDB:LCOR_11777.1"/>
<sequence>MSQSPECILSTLNLRALELTKLACFDAAIDNANTIQQISPSSARGYICAATIYSEQGKQRQVIEVCTKGLSLVDTNDPGYSTLQHIKDDAIRRQNKRIDFIYQLPVEIVVTSLIPLFMDDDLLDASIPYPYMHVSKGWCDRIRECFGGLRFMVDFDDDHNTERCSQAIQFAQYAKGLIIAWYSQGTWLSDLLRETDFCMLHDLQINGFANIHDGQFRSSLASISNTLMHLYISLSIEEDLVSTADIVSACPNLVTLGIVKPFDADLSSLPMTTWPNMKILSITQARKSISSNQVVEISKRFPSLKRLTLLPCDDTQAALVLPGYCPSISRLQIRMIHNGVQLTYSDEGYPSDQQGIIALLSTAFYGLATYPQLKKLVLIRCGWWIPRNAPILEELEITSDSINTNANALDTISPHTQILKLRLHEATLLSGTPSVEHYLNRLGKEAQLKELVIHFNIIDIMDGIERVLDAICGLNKLTRLEVGFANTWDAYQMERFIDELVKGCHHLSRLEIKCDNAPSTHSVNTLKRLKSLKQMTFSIKGSNDDRKFWTAMQTFSQLKCITIYPADAINENEITRLKEQGLI</sequence>
<evidence type="ECO:0000313" key="2">
    <source>
        <dbReference type="Proteomes" id="UP000027586"/>
    </source>
</evidence>
<comment type="caution">
    <text evidence="1">The sequence shown here is derived from an EMBL/GenBank/DDBJ whole genome shotgun (WGS) entry which is preliminary data.</text>
</comment>
<dbReference type="Proteomes" id="UP000027586">
    <property type="component" value="Unassembled WGS sequence"/>
</dbReference>
<dbReference type="Gene3D" id="1.25.40.10">
    <property type="entry name" value="Tetratricopeptide repeat domain"/>
    <property type="match status" value="1"/>
</dbReference>
<evidence type="ECO:0008006" key="3">
    <source>
        <dbReference type="Google" id="ProtNLM"/>
    </source>
</evidence>
<dbReference type="SUPFAM" id="SSF52047">
    <property type="entry name" value="RNI-like"/>
    <property type="match status" value="1"/>
</dbReference>